<dbReference type="EMBL" id="JAMGBD010000001">
    <property type="protein sequence ID" value="MCL6684030.1"/>
    <property type="molecule type" value="Genomic_DNA"/>
</dbReference>
<organism evidence="1 2">
    <name type="scientific">Sphingomonas alba</name>
    <dbReference type="NCBI Taxonomy" id="2908208"/>
    <lineage>
        <taxon>Bacteria</taxon>
        <taxon>Pseudomonadati</taxon>
        <taxon>Pseudomonadota</taxon>
        <taxon>Alphaproteobacteria</taxon>
        <taxon>Sphingomonadales</taxon>
        <taxon>Sphingomonadaceae</taxon>
        <taxon>Sphingomonas</taxon>
    </lineage>
</organism>
<dbReference type="InterPro" id="IPR009045">
    <property type="entry name" value="Zn_M74/Hedgehog-like"/>
</dbReference>
<proteinExistence type="predicted"/>
<evidence type="ECO:0000313" key="2">
    <source>
        <dbReference type="Proteomes" id="UP001165363"/>
    </source>
</evidence>
<evidence type="ECO:0008006" key="3">
    <source>
        <dbReference type="Google" id="ProtNLM"/>
    </source>
</evidence>
<protein>
    <recommendedName>
        <fullName evidence="3">Peptidase M15</fullName>
    </recommendedName>
</protein>
<sequence>MRRKPTSVQALTELGRVRLSKSFFMRDMLHSEIAQVHGLLNAPDDPDLAIAAGTRLCEELLEPLQDRWGRVAVRGAYRNQEVNALGNRMMRAGKAGYNCAINESSAAGHIWDLRDKHGCMGATACVVVPAFYDLHPEPGGWQHLARWIDENLPYSWLQFFPKYWAFNINWHERPLRRIGSYVEPRGRWR</sequence>
<dbReference type="Proteomes" id="UP001165363">
    <property type="component" value="Unassembled WGS sequence"/>
</dbReference>
<evidence type="ECO:0000313" key="1">
    <source>
        <dbReference type="EMBL" id="MCL6684030.1"/>
    </source>
</evidence>
<dbReference type="SUPFAM" id="SSF55166">
    <property type="entry name" value="Hedgehog/DD-peptidase"/>
    <property type="match status" value="1"/>
</dbReference>
<accession>A0ABT0RND8</accession>
<dbReference type="RefSeq" id="WP_249848270.1">
    <property type="nucleotide sequence ID" value="NZ_JAMGBD010000001.1"/>
</dbReference>
<gene>
    <name evidence="1" type="ORF">LZ536_08985</name>
</gene>
<name>A0ABT0RND8_9SPHN</name>
<reference evidence="1" key="1">
    <citation type="submission" date="2022-05" db="EMBL/GenBank/DDBJ databases">
        <authorList>
            <person name="Jo J.-H."/>
            <person name="Im W.-T."/>
        </authorList>
    </citation>
    <scope>NUCLEOTIDE SEQUENCE</scope>
    <source>
        <strain evidence="1">SE158</strain>
    </source>
</reference>
<keyword evidence="2" id="KW-1185">Reference proteome</keyword>
<comment type="caution">
    <text evidence="1">The sequence shown here is derived from an EMBL/GenBank/DDBJ whole genome shotgun (WGS) entry which is preliminary data.</text>
</comment>